<keyword evidence="3" id="KW-1185">Reference proteome</keyword>
<dbReference type="KEGG" id="mbah:HYN46_00145"/>
<dbReference type="EMBL" id="CP031222">
    <property type="protein sequence ID" value="AXI01448.1"/>
    <property type="molecule type" value="Genomic_DNA"/>
</dbReference>
<proteinExistence type="predicted"/>
<organism evidence="2 3">
    <name type="scientific">Aquirhabdus parva</name>
    <dbReference type="NCBI Taxonomy" id="2283318"/>
    <lineage>
        <taxon>Bacteria</taxon>
        <taxon>Pseudomonadati</taxon>
        <taxon>Pseudomonadota</taxon>
        <taxon>Gammaproteobacteria</taxon>
        <taxon>Moraxellales</taxon>
        <taxon>Moraxellaceae</taxon>
        <taxon>Aquirhabdus</taxon>
    </lineage>
</organism>
<evidence type="ECO:0000256" key="1">
    <source>
        <dbReference type="SAM" id="Phobius"/>
    </source>
</evidence>
<keyword evidence="1" id="KW-0812">Transmembrane</keyword>
<protein>
    <submittedName>
        <fullName evidence="2">Uncharacterized protein</fullName>
    </submittedName>
</protein>
<gene>
    <name evidence="2" type="ORF">HYN46_00145</name>
</gene>
<evidence type="ECO:0000313" key="3">
    <source>
        <dbReference type="Proteomes" id="UP000253940"/>
    </source>
</evidence>
<name>A0A345P2D9_9GAMM</name>
<sequence>MRTSHLRGLIIRISDRYDKPITLLLTANFLWLKYYLQGILWDFVYAMKLDKIILFKFGDAPFDSLYFRCGWCNMQRVSFAKHVVI</sequence>
<keyword evidence="1" id="KW-1133">Transmembrane helix</keyword>
<dbReference type="AlphaFoldDB" id="A0A345P2D9"/>
<dbReference type="Proteomes" id="UP000253940">
    <property type="component" value="Chromosome"/>
</dbReference>
<accession>A0A345P2D9</accession>
<reference evidence="2 3" key="1">
    <citation type="submission" date="2018-07" db="EMBL/GenBank/DDBJ databases">
        <title>Genome sequencing of Moraxellaceae gen. HYN0046.</title>
        <authorList>
            <person name="Kim M."/>
            <person name="Yi H."/>
        </authorList>
    </citation>
    <scope>NUCLEOTIDE SEQUENCE [LARGE SCALE GENOMIC DNA]</scope>
    <source>
        <strain evidence="2 3">HYN0046</strain>
    </source>
</reference>
<evidence type="ECO:0000313" key="2">
    <source>
        <dbReference type="EMBL" id="AXI01448.1"/>
    </source>
</evidence>
<feature type="transmembrane region" description="Helical" evidence="1">
    <location>
        <begin position="21"/>
        <end position="41"/>
    </location>
</feature>
<keyword evidence="1" id="KW-0472">Membrane</keyword>